<keyword evidence="3" id="KW-1185">Reference proteome</keyword>
<reference evidence="2 3" key="1">
    <citation type="submission" date="2020-04" db="EMBL/GenBank/DDBJ databases">
        <title>Description of novel Gluconacetobacter.</title>
        <authorList>
            <person name="Sombolestani A."/>
        </authorList>
    </citation>
    <scope>NUCLEOTIDE SEQUENCE [LARGE SCALE GENOMIC DNA]</scope>
    <source>
        <strain evidence="2 3">LMG 27802</strain>
    </source>
</reference>
<evidence type="ECO:0000256" key="1">
    <source>
        <dbReference type="SAM" id="Phobius"/>
    </source>
</evidence>
<proteinExistence type="predicted"/>
<protein>
    <recommendedName>
        <fullName evidence="4">General secretion pathway protein GspK</fullName>
    </recommendedName>
</protein>
<dbReference type="AlphaFoldDB" id="A0A7W4PKJ4"/>
<dbReference type="InterPro" id="IPR038072">
    <property type="entry name" value="GspK_central_sf"/>
</dbReference>
<gene>
    <name evidence="2" type="ORF">HLH28_07665</name>
</gene>
<evidence type="ECO:0000313" key="3">
    <source>
        <dbReference type="Proteomes" id="UP000578030"/>
    </source>
</evidence>
<dbReference type="Proteomes" id="UP000578030">
    <property type="component" value="Unassembled WGS sequence"/>
</dbReference>
<comment type="caution">
    <text evidence="2">The sequence shown here is derived from an EMBL/GenBank/DDBJ whole genome shotgun (WGS) entry which is preliminary data.</text>
</comment>
<keyword evidence="1" id="KW-1133">Transmembrane helix</keyword>
<dbReference type="RefSeq" id="WP_182957037.1">
    <property type="nucleotide sequence ID" value="NZ_JABEQM010000005.1"/>
</dbReference>
<feature type="transmembrane region" description="Helical" evidence="1">
    <location>
        <begin position="12"/>
        <end position="35"/>
    </location>
</feature>
<name>A0A7W4PKJ4_9PROT</name>
<sequence length="288" mass="30615">MTDTARRRERGFALLIVLWTLVLLSLVVTAVIALGRNTTQGEMSRTRLAWARAQADSAIQTAMFHLLGAGRDRWVPDGRWHTLSEPDLTARVRAVIESGALNPNTAPPALLESVLLTLGVAAPDATSLARWIVNWRQPLSAGELARARLTAGENGGCMAPGRPFHSIDDLAVVPGMTSALLARLAPHLSFTQTRALGPDTTDPILRAAVARSRVGTDAGKPDLAPNGTAAAADIDDETGESATLVIDAEAPTTSGHTLRRRAVILTAPDHMPPFRVITLRSEDSEAPS</sequence>
<dbReference type="EMBL" id="JABEQM010000005">
    <property type="protein sequence ID" value="MBB2201457.1"/>
    <property type="molecule type" value="Genomic_DNA"/>
</dbReference>
<organism evidence="2 3">
    <name type="scientific">Gluconacetobacter tumulisoli</name>
    <dbReference type="NCBI Taxonomy" id="1286189"/>
    <lineage>
        <taxon>Bacteria</taxon>
        <taxon>Pseudomonadati</taxon>
        <taxon>Pseudomonadota</taxon>
        <taxon>Alphaproteobacteria</taxon>
        <taxon>Acetobacterales</taxon>
        <taxon>Acetobacteraceae</taxon>
        <taxon>Gluconacetobacter</taxon>
    </lineage>
</organism>
<dbReference type="SUPFAM" id="SSF158544">
    <property type="entry name" value="GspK insert domain-like"/>
    <property type="match status" value="1"/>
</dbReference>
<dbReference type="Gene3D" id="1.10.40.60">
    <property type="entry name" value="EpsJ-like"/>
    <property type="match status" value="1"/>
</dbReference>
<keyword evidence="1" id="KW-0812">Transmembrane</keyword>
<evidence type="ECO:0008006" key="4">
    <source>
        <dbReference type="Google" id="ProtNLM"/>
    </source>
</evidence>
<keyword evidence="1" id="KW-0472">Membrane</keyword>
<evidence type="ECO:0000313" key="2">
    <source>
        <dbReference type="EMBL" id="MBB2201457.1"/>
    </source>
</evidence>
<accession>A0A7W4PKJ4</accession>